<evidence type="ECO:0000313" key="2">
    <source>
        <dbReference type="EMBL" id="MFC5748755.1"/>
    </source>
</evidence>
<evidence type="ECO:0000256" key="1">
    <source>
        <dbReference type="SAM" id="MobiDB-lite"/>
    </source>
</evidence>
<dbReference type="Proteomes" id="UP001596074">
    <property type="component" value="Unassembled WGS sequence"/>
</dbReference>
<proteinExistence type="predicted"/>
<sequence>MSRRTARRIALPGLAAFGLVTATPTVVWADSSTAHSSSEMTARPYGAELHVREARVGADGRTSFTEFVYVATAQGAEIRRTHSVAGGRGQGAASGRPRGATGQNAQKARPAANGTSGAARKPAAQKAPAATSSGPGGPRRPARQTPTTPKRTAHKPHQAQQPQQPRGESRRPSRPLREPRMPAMLRDSNLPQEPSMPAMPRELAGPPGF</sequence>
<feature type="compositionally biased region" description="Low complexity" evidence="1">
    <location>
        <begin position="118"/>
        <end position="133"/>
    </location>
</feature>
<feature type="region of interest" description="Disordered" evidence="1">
    <location>
        <begin position="80"/>
        <end position="209"/>
    </location>
</feature>
<keyword evidence="3" id="KW-1185">Reference proteome</keyword>
<dbReference type="RefSeq" id="WP_378284433.1">
    <property type="nucleotide sequence ID" value="NZ_JBHSON010000035.1"/>
</dbReference>
<accession>A0ABW1A698</accession>
<comment type="caution">
    <text evidence="2">The sequence shown here is derived from an EMBL/GenBank/DDBJ whole genome shotgun (WGS) entry which is preliminary data.</text>
</comment>
<name>A0ABW1A698_9ACTN</name>
<reference evidence="3" key="1">
    <citation type="journal article" date="2019" name="Int. J. Syst. Evol. Microbiol.">
        <title>The Global Catalogue of Microorganisms (GCM) 10K type strain sequencing project: providing services to taxonomists for standard genome sequencing and annotation.</title>
        <authorList>
            <consortium name="The Broad Institute Genomics Platform"/>
            <consortium name="The Broad Institute Genome Sequencing Center for Infectious Disease"/>
            <person name="Wu L."/>
            <person name="Ma J."/>
        </authorList>
    </citation>
    <scope>NUCLEOTIDE SEQUENCE [LARGE SCALE GENOMIC DNA]</scope>
    <source>
        <strain evidence="3">KCTC 42087</strain>
    </source>
</reference>
<dbReference type="EMBL" id="JBHSON010000035">
    <property type="protein sequence ID" value="MFC5748755.1"/>
    <property type="molecule type" value="Genomic_DNA"/>
</dbReference>
<organism evidence="2 3">
    <name type="scientific">Actinomadura rugatobispora</name>
    <dbReference type="NCBI Taxonomy" id="1994"/>
    <lineage>
        <taxon>Bacteria</taxon>
        <taxon>Bacillati</taxon>
        <taxon>Actinomycetota</taxon>
        <taxon>Actinomycetes</taxon>
        <taxon>Streptosporangiales</taxon>
        <taxon>Thermomonosporaceae</taxon>
        <taxon>Actinomadura</taxon>
    </lineage>
</organism>
<gene>
    <name evidence="2" type="ORF">ACFPZN_24325</name>
</gene>
<evidence type="ECO:0000313" key="3">
    <source>
        <dbReference type="Proteomes" id="UP001596074"/>
    </source>
</evidence>
<protein>
    <submittedName>
        <fullName evidence="2">Uncharacterized protein</fullName>
    </submittedName>
</protein>
<feature type="compositionally biased region" description="Basic and acidic residues" evidence="1">
    <location>
        <begin position="167"/>
        <end position="180"/>
    </location>
</feature>